<feature type="transmembrane region" description="Helical" evidence="10">
    <location>
        <begin position="325"/>
        <end position="346"/>
    </location>
</feature>
<feature type="transmembrane region" description="Helical" evidence="10">
    <location>
        <begin position="54"/>
        <end position="75"/>
    </location>
</feature>
<dbReference type="STRING" id="1302690.BUE76_14255"/>
<feature type="transmembrane region" description="Helical" evidence="10">
    <location>
        <begin position="162"/>
        <end position="183"/>
    </location>
</feature>
<evidence type="ECO:0000256" key="4">
    <source>
        <dbReference type="ARBA" id="ARBA00022475"/>
    </source>
</evidence>
<dbReference type="InterPro" id="IPR002528">
    <property type="entry name" value="MATE_fam"/>
</dbReference>
<gene>
    <name evidence="11" type="ORF">SAMN05444008_10415</name>
</gene>
<evidence type="ECO:0000256" key="10">
    <source>
        <dbReference type="SAM" id="Phobius"/>
    </source>
</evidence>
<dbReference type="OrthoDB" id="9780160at2"/>
<dbReference type="GO" id="GO:0005886">
    <property type="term" value="C:plasma membrane"/>
    <property type="evidence" value="ECO:0007669"/>
    <property type="project" value="UniProtKB-SubCell"/>
</dbReference>
<feature type="transmembrane region" description="Helical" evidence="10">
    <location>
        <begin position="195"/>
        <end position="215"/>
    </location>
</feature>
<dbReference type="RefSeq" id="WP_073041048.1">
    <property type="nucleotide sequence ID" value="NZ_FQUO01000004.1"/>
</dbReference>
<dbReference type="GO" id="GO:0006811">
    <property type="term" value="P:monoatomic ion transport"/>
    <property type="evidence" value="ECO:0007669"/>
    <property type="project" value="UniProtKB-KW"/>
</dbReference>
<sequence length="448" mass="50237">METKLQVATTNRQILNIALPISLAMMVPQLNFIINNVFLGHLNEQSLAAASITGVYYLIFGSIGYGLNNGLQALIARRAGENKPDEIGRIFNQGILMALLIAVAAILITYFIAPVILKASLHSEETYRMSVDFLRIRIWGVPFLFVYQMRNALLVGTNQSKFLVIGTLAEALANIFFDYTLIFGRLGFPELGFNGAAYASVIAEFMGMFIIYLVIHFKGISKRFSLFKGFRWDGHNARLIADMSGPLVFQHGIAIVSWVFFYILVEHHGQTSLAVSNTMRNVFGFFGVFVWAFAATSNTMVSNVIGQGKKEEVLPVVKKIMRLSLMMAVGVCILLNLFPHVYLGLFGQDEAFVSMGTPVLRLIAFAMIIMSMATVWLQAVTGTGNSRVTFLVEVAAIVVYCAYVYLTLEVYFLPIIWGWASEMLYWIVMLSLSYWYLNSGRWQKKEIR</sequence>
<keyword evidence="3" id="KW-0050">Antiport</keyword>
<evidence type="ECO:0000256" key="5">
    <source>
        <dbReference type="ARBA" id="ARBA00022692"/>
    </source>
</evidence>
<reference evidence="11 12" key="1">
    <citation type="submission" date="2016-11" db="EMBL/GenBank/DDBJ databases">
        <authorList>
            <person name="Jaros S."/>
            <person name="Januszkiewicz K."/>
            <person name="Wedrychowicz H."/>
        </authorList>
    </citation>
    <scope>NUCLEOTIDE SEQUENCE [LARGE SCALE GENOMIC DNA]</scope>
    <source>
        <strain evidence="11 12">DSM 26897</strain>
    </source>
</reference>
<feature type="transmembrane region" description="Helical" evidence="10">
    <location>
        <begin position="247"/>
        <end position="265"/>
    </location>
</feature>
<evidence type="ECO:0000313" key="11">
    <source>
        <dbReference type="EMBL" id="SHE96169.1"/>
    </source>
</evidence>
<evidence type="ECO:0000256" key="7">
    <source>
        <dbReference type="ARBA" id="ARBA00023065"/>
    </source>
</evidence>
<feature type="transmembrane region" description="Helical" evidence="10">
    <location>
        <begin position="136"/>
        <end position="155"/>
    </location>
</feature>
<evidence type="ECO:0000256" key="9">
    <source>
        <dbReference type="ARBA" id="ARBA00031636"/>
    </source>
</evidence>
<keyword evidence="7" id="KW-0406">Ion transport</keyword>
<name>A0A1M4XRQ0_9BACT</name>
<keyword evidence="8 10" id="KW-0472">Membrane</keyword>
<proteinExistence type="predicted"/>
<organism evidence="11 12">
    <name type="scientific">Cnuella takakiae</name>
    <dbReference type="NCBI Taxonomy" id="1302690"/>
    <lineage>
        <taxon>Bacteria</taxon>
        <taxon>Pseudomonadati</taxon>
        <taxon>Bacteroidota</taxon>
        <taxon>Chitinophagia</taxon>
        <taxon>Chitinophagales</taxon>
        <taxon>Chitinophagaceae</taxon>
        <taxon>Cnuella</taxon>
    </lineage>
</organism>
<keyword evidence="6 10" id="KW-1133">Transmembrane helix</keyword>
<dbReference type="GO" id="GO:0042910">
    <property type="term" value="F:xenobiotic transmembrane transporter activity"/>
    <property type="evidence" value="ECO:0007669"/>
    <property type="project" value="InterPro"/>
</dbReference>
<feature type="transmembrane region" description="Helical" evidence="10">
    <location>
        <begin position="285"/>
        <end position="305"/>
    </location>
</feature>
<feature type="transmembrane region" description="Helical" evidence="10">
    <location>
        <begin position="388"/>
        <end position="406"/>
    </location>
</feature>
<dbReference type="GO" id="GO:0015297">
    <property type="term" value="F:antiporter activity"/>
    <property type="evidence" value="ECO:0007669"/>
    <property type="project" value="UniProtKB-KW"/>
</dbReference>
<feature type="transmembrane region" description="Helical" evidence="10">
    <location>
        <begin position="412"/>
        <end position="437"/>
    </location>
</feature>
<keyword evidence="4" id="KW-1003">Cell membrane</keyword>
<keyword evidence="12" id="KW-1185">Reference proteome</keyword>
<evidence type="ECO:0000256" key="6">
    <source>
        <dbReference type="ARBA" id="ARBA00022989"/>
    </source>
</evidence>
<keyword evidence="5 10" id="KW-0812">Transmembrane</keyword>
<feature type="transmembrane region" description="Helical" evidence="10">
    <location>
        <begin position="95"/>
        <end position="116"/>
    </location>
</feature>
<dbReference type="PANTHER" id="PTHR43298">
    <property type="entry name" value="MULTIDRUG RESISTANCE PROTEIN NORM-RELATED"/>
    <property type="match status" value="1"/>
</dbReference>
<evidence type="ECO:0000256" key="1">
    <source>
        <dbReference type="ARBA" id="ARBA00004651"/>
    </source>
</evidence>
<dbReference type="NCBIfam" id="TIGR00797">
    <property type="entry name" value="matE"/>
    <property type="match status" value="1"/>
</dbReference>
<accession>A0A1M4XRQ0</accession>
<dbReference type="AlphaFoldDB" id="A0A1M4XRQ0"/>
<dbReference type="InterPro" id="IPR050222">
    <property type="entry name" value="MATE_MdtK"/>
</dbReference>
<dbReference type="CDD" id="cd13133">
    <property type="entry name" value="MATE_like_7"/>
    <property type="match status" value="1"/>
</dbReference>
<dbReference type="Pfam" id="PF01554">
    <property type="entry name" value="MatE"/>
    <property type="match status" value="2"/>
</dbReference>
<dbReference type="PANTHER" id="PTHR43298:SF2">
    <property type="entry name" value="FMN_FAD EXPORTER YEEO-RELATED"/>
    <property type="match status" value="1"/>
</dbReference>
<evidence type="ECO:0000313" key="12">
    <source>
        <dbReference type="Proteomes" id="UP000184368"/>
    </source>
</evidence>
<dbReference type="EMBL" id="FQUO01000004">
    <property type="protein sequence ID" value="SHE96169.1"/>
    <property type="molecule type" value="Genomic_DNA"/>
</dbReference>
<feature type="transmembrane region" description="Helical" evidence="10">
    <location>
        <begin position="358"/>
        <end position="376"/>
    </location>
</feature>
<dbReference type="PIRSF" id="PIRSF006603">
    <property type="entry name" value="DinF"/>
    <property type="match status" value="1"/>
</dbReference>
<feature type="transmembrane region" description="Helical" evidence="10">
    <location>
        <begin position="14"/>
        <end position="34"/>
    </location>
</feature>
<evidence type="ECO:0000256" key="3">
    <source>
        <dbReference type="ARBA" id="ARBA00022449"/>
    </source>
</evidence>
<comment type="subcellular location">
    <subcellularLocation>
        <location evidence="1">Cell membrane</location>
        <topology evidence="1">Multi-pass membrane protein</topology>
    </subcellularLocation>
</comment>
<dbReference type="InterPro" id="IPR048279">
    <property type="entry name" value="MdtK-like"/>
</dbReference>
<keyword evidence="2" id="KW-0813">Transport</keyword>
<dbReference type="Proteomes" id="UP000184368">
    <property type="component" value="Unassembled WGS sequence"/>
</dbReference>
<evidence type="ECO:0000256" key="2">
    <source>
        <dbReference type="ARBA" id="ARBA00022448"/>
    </source>
</evidence>
<evidence type="ECO:0000256" key="8">
    <source>
        <dbReference type="ARBA" id="ARBA00023136"/>
    </source>
</evidence>
<protein>
    <recommendedName>
        <fullName evidence="9">Multidrug-efflux transporter</fullName>
    </recommendedName>
</protein>